<keyword evidence="5" id="KW-1133">Transmembrane helix</keyword>
<protein>
    <submittedName>
        <fullName evidence="7">UDP-glucuronosyltransferase 1-1</fullName>
    </submittedName>
</protein>
<dbReference type="SUPFAM" id="SSF53756">
    <property type="entry name" value="UDP-Glycosyltransferase/glycogen phosphorylase"/>
    <property type="match status" value="1"/>
</dbReference>
<feature type="transmembrane region" description="Helical" evidence="5">
    <location>
        <begin position="501"/>
        <end position="524"/>
    </location>
</feature>
<dbReference type="Proteomes" id="UP000198287">
    <property type="component" value="Unassembled WGS sequence"/>
</dbReference>
<keyword evidence="8" id="KW-1185">Reference proteome</keyword>
<dbReference type="PANTHER" id="PTHR48043:SF114">
    <property type="entry name" value="IP04436P-RELATED"/>
    <property type="match status" value="1"/>
</dbReference>
<comment type="caution">
    <text evidence="7">The sequence shown here is derived from an EMBL/GenBank/DDBJ whole genome shotgun (WGS) entry which is preliminary data.</text>
</comment>
<evidence type="ECO:0000313" key="8">
    <source>
        <dbReference type="Proteomes" id="UP000198287"/>
    </source>
</evidence>
<comment type="similarity">
    <text evidence="1 4">Belongs to the UDP-glycosyltransferase family.</text>
</comment>
<dbReference type="GO" id="GO:0008194">
    <property type="term" value="F:UDP-glycosyltransferase activity"/>
    <property type="evidence" value="ECO:0007669"/>
    <property type="project" value="InterPro"/>
</dbReference>
<keyword evidence="5" id="KW-0472">Membrane</keyword>
<keyword evidence="3 4" id="KW-0808">Transferase</keyword>
<feature type="signal peptide" evidence="6">
    <location>
        <begin position="1"/>
        <end position="20"/>
    </location>
</feature>
<dbReference type="STRING" id="158441.A0A226E7I6"/>
<dbReference type="EMBL" id="LNIX01000006">
    <property type="protein sequence ID" value="OXA53064.1"/>
    <property type="molecule type" value="Genomic_DNA"/>
</dbReference>
<reference evidence="7 8" key="1">
    <citation type="submission" date="2015-12" db="EMBL/GenBank/DDBJ databases">
        <title>The genome of Folsomia candida.</title>
        <authorList>
            <person name="Faddeeva A."/>
            <person name="Derks M.F."/>
            <person name="Anvar Y."/>
            <person name="Smit S."/>
            <person name="Van Straalen N."/>
            <person name="Roelofs D."/>
        </authorList>
    </citation>
    <scope>NUCLEOTIDE SEQUENCE [LARGE SCALE GENOMIC DNA]</scope>
    <source>
        <strain evidence="7 8">VU population</strain>
        <tissue evidence="7">Whole body</tissue>
    </source>
</reference>
<dbReference type="OMA" id="INIGIHE"/>
<name>A0A226E7I6_FOLCA</name>
<accession>A0A226E7I6</accession>
<dbReference type="PROSITE" id="PS00375">
    <property type="entry name" value="UDPGT"/>
    <property type="match status" value="1"/>
</dbReference>
<dbReference type="OrthoDB" id="5835829at2759"/>
<evidence type="ECO:0000256" key="2">
    <source>
        <dbReference type="ARBA" id="ARBA00022676"/>
    </source>
</evidence>
<dbReference type="FunFam" id="3.40.50.2000:FF:000021">
    <property type="entry name" value="UDP-glucuronosyltransferase"/>
    <property type="match status" value="1"/>
</dbReference>
<dbReference type="InterPro" id="IPR002213">
    <property type="entry name" value="UDP_glucos_trans"/>
</dbReference>
<dbReference type="InterPro" id="IPR035595">
    <property type="entry name" value="UDP_glycos_trans_CS"/>
</dbReference>
<dbReference type="CDD" id="cd03784">
    <property type="entry name" value="GT1_Gtf-like"/>
    <property type="match status" value="1"/>
</dbReference>
<dbReference type="PANTHER" id="PTHR48043">
    <property type="entry name" value="EG:EG0003.4 PROTEIN-RELATED"/>
    <property type="match status" value="1"/>
</dbReference>
<proteinExistence type="inferred from homology"/>
<evidence type="ECO:0000256" key="1">
    <source>
        <dbReference type="ARBA" id="ARBA00009995"/>
    </source>
</evidence>
<evidence type="ECO:0000256" key="3">
    <source>
        <dbReference type="ARBA" id="ARBA00022679"/>
    </source>
</evidence>
<dbReference type="AlphaFoldDB" id="A0A226E7I6"/>
<dbReference type="InterPro" id="IPR050271">
    <property type="entry name" value="UDP-glycosyltransferase"/>
</dbReference>
<sequence length="545" mass="62106">MKMEHCKIFLSLVILNACVSQNKNLVLGSHILFLHTCTSYSHRVSSWPFIEALIAKGHQVTFIGPYEAKIPNKNVTDIVPKRLNALLNELISSNFDVTHRAYGLTPKFVMVYDYMCYTACSEMLQSEEIQSWLKSEPQIDLIYSDTVTECSYGLATKFKAKHGLILPVTFLSKYFDAYGVPLETSTIPDWDVTYKPPLSFLGRATGVIIPLVWRLSQILYYPWYKTLFEKYLGLDNISSLDDFQANTSLVLINGDFIEDYPRSLPPNVVKVPGLHVKARNGLNNKPVNKELEAFISTKVNGTPSQGFFYISFGTVAKGPNLPLEIRNKIFKTIESFPKLRFIWRWDGPNPDDYPKNLLFQKWVEQEDLLGHPKIKGFITQAGRPSMMEAFYNGVPTITFPILGDQDFNAHRFETLGISINLEIGDFTQEDLTAAISKLVQDTRYANKAKNLADFAKDTQFSPIDTAIWWTEFILRSSPENLALLTPLGKSIFWFQRRDLDVWLFFGVIGLIWVKVGNAILMFLYRKVCTRKAATNSRISKKDKSS</sequence>
<evidence type="ECO:0000256" key="4">
    <source>
        <dbReference type="RuleBase" id="RU003718"/>
    </source>
</evidence>
<dbReference type="Pfam" id="PF00201">
    <property type="entry name" value="UDPGT"/>
    <property type="match status" value="1"/>
</dbReference>
<organism evidence="7 8">
    <name type="scientific">Folsomia candida</name>
    <name type="common">Springtail</name>
    <dbReference type="NCBI Taxonomy" id="158441"/>
    <lineage>
        <taxon>Eukaryota</taxon>
        <taxon>Metazoa</taxon>
        <taxon>Ecdysozoa</taxon>
        <taxon>Arthropoda</taxon>
        <taxon>Hexapoda</taxon>
        <taxon>Collembola</taxon>
        <taxon>Entomobryomorpha</taxon>
        <taxon>Isotomoidea</taxon>
        <taxon>Isotomidae</taxon>
        <taxon>Proisotominae</taxon>
        <taxon>Folsomia</taxon>
    </lineage>
</organism>
<keyword evidence="6" id="KW-0732">Signal</keyword>
<gene>
    <name evidence="7" type="ORF">Fcan01_12626</name>
</gene>
<evidence type="ECO:0000256" key="5">
    <source>
        <dbReference type="SAM" id="Phobius"/>
    </source>
</evidence>
<evidence type="ECO:0000256" key="6">
    <source>
        <dbReference type="SAM" id="SignalP"/>
    </source>
</evidence>
<keyword evidence="5" id="KW-0812">Transmembrane</keyword>
<feature type="chain" id="PRO_5012623955" evidence="6">
    <location>
        <begin position="21"/>
        <end position="545"/>
    </location>
</feature>
<keyword evidence="2 4" id="KW-0328">Glycosyltransferase</keyword>
<evidence type="ECO:0000313" key="7">
    <source>
        <dbReference type="EMBL" id="OXA53064.1"/>
    </source>
</evidence>
<dbReference type="Gene3D" id="3.40.50.2000">
    <property type="entry name" value="Glycogen Phosphorylase B"/>
    <property type="match status" value="1"/>
</dbReference>